<dbReference type="AlphaFoldDB" id="A0A511T423"/>
<dbReference type="RefSeq" id="WP_143097307.1">
    <property type="nucleotide sequence ID" value="NZ_BJXR01000030.1"/>
</dbReference>
<evidence type="ECO:0008006" key="6">
    <source>
        <dbReference type="Google" id="ProtNLM"/>
    </source>
</evidence>
<protein>
    <recommendedName>
        <fullName evidence="6">Lipoprotein</fullName>
    </recommendedName>
</protein>
<dbReference type="OrthoDB" id="3690812at2"/>
<evidence type="ECO:0000313" key="3">
    <source>
        <dbReference type="EMBL" id="SEU28649.1"/>
    </source>
</evidence>
<reference evidence="2 5" key="2">
    <citation type="submission" date="2019-07" db="EMBL/GenBank/DDBJ databases">
        <title>Whole genome shotgun sequence of Myxococcus fulvus NBRC 100333.</title>
        <authorList>
            <person name="Hosoyama A."/>
            <person name="Uohara A."/>
            <person name="Ohji S."/>
            <person name="Ichikawa N."/>
        </authorList>
    </citation>
    <scope>NUCLEOTIDE SEQUENCE [LARGE SCALE GENOMIC DNA]</scope>
    <source>
        <strain evidence="2 5">NBRC 100333</strain>
    </source>
</reference>
<comment type="caution">
    <text evidence="2">The sequence shown here is derived from an EMBL/GenBank/DDBJ whole genome shotgun (WGS) entry which is preliminary data.</text>
</comment>
<keyword evidence="4" id="KW-1185">Reference proteome</keyword>
<evidence type="ECO:0000256" key="1">
    <source>
        <dbReference type="SAM" id="SignalP"/>
    </source>
</evidence>
<sequence>MREIASCLMMSLLLVSGQVSAEPSVEGGASSREVLTLAVVTCPVGGVQIRYNPPLRDTPQDVRIQGEGVFSNCVTVLGERVTSGTTGTDGVRQGYSCADLLGIVPVPAGQLVWNTGEVSTFRLTQISARVDGPLLVVVQSGTVLSGKYEGAQAVNTIAFAATDLDACRSPEGLPRMSGNQTLVLTKVL</sequence>
<name>A0A511T423_MYXFU</name>
<evidence type="ECO:0000313" key="4">
    <source>
        <dbReference type="Proteomes" id="UP000183760"/>
    </source>
</evidence>
<feature type="signal peptide" evidence="1">
    <location>
        <begin position="1"/>
        <end position="21"/>
    </location>
</feature>
<proteinExistence type="predicted"/>
<dbReference type="STRING" id="1334629.MFUL124B02_15095"/>
<accession>A0A511T423</accession>
<evidence type="ECO:0000313" key="2">
    <source>
        <dbReference type="EMBL" id="GEN08916.1"/>
    </source>
</evidence>
<dbReference type="EMBL" id="FOIB01000008">
    <property type="protein sequence ID" value="SEU28649.1"/>
    <property type="molecule type" value="Genomic_DNA"/>
</dbReference>
<reference evidence="3 4" key="1">
    <citation type="submission" date="2016-10" db="EMBL/GenBank/DDBJ databases">
        <authorList>
            <person name="Varghese N."/>
            <person name="Submissions S."/>
        </authorList>
    </citation>
    <scope>NUCLEOTIDE SEQUENCE [LARGE SCALE GENOMIC DNA]</scope>
    <source>
        <strain evidence="3 4">DSM 16525</strain>
    </source>
</reference>
<feature type="chain" id="PRO_5023107450" description="Lipoprotein" evidence="1">
    <location>
        <begin position="22"/>
        <end position="188"/>
    </location>
</feature>
<dbReference type="EMBL" id="BJXR01000030">
    <property type="protein sequence ID" value="GEN08916.1"/>
    <property type="molecule type" value="Genomic_DNA"/>
</dbReference>
<organism evidence="2 5">
    <name type="scientific">Myxococcus fulvus</name>
    <dbReference type="NCBI Taxonomy" id="33"/>
    <lineage>
        <taxon>Bacteria</taxon>
        <taxon>Pseudomonadati</taxon>
        <taxon>Myxococcota</taxon>
        <taxon>Myxococcia</taxon>
        <taxon>Myxococcales</taxon>
        <taxon>Cystobacterineae</taxon>
        <taxon>Myxococcaceae</taxon>
        <taxon>Myxococcus</taxon>
    </lineage>
</organism>
<dbReference type="Proteomes" id="UP000321514">
    <property type="component" value="Unassembled WGS sequence"/>
</dbReference>
<dbReference type="Proteomes" id="UP000183760">
    <property type="component" value="Unassembled WGS sequence"/>
</dbReference>
<gene>
    <name evidence="2" type="ORF">MFU01_39530</name>
    <name evidence="3" type="ORF">SAMN05443572_10847</name>
</gene>
<evidence type="ECO:0000313" key="5">
    <source>
        <dbReference type="Proteomes" id="UP000321514"/>
    </source>
</evidence>
<keyword evidence="1" id="KW-0732">Signal</keyword>